<accession>A0A317F3R5</accession>
<evidence type="ECO:0000313" key="2">
    <source>
        <dbReference type="EMBL" id="PWS33784.1"/>
    </source>
</evidence>
<feature type="region of interest" description="Disordered" evidence="1">
    <location>
        <begin position="1"/>
        <end position="65"/>
    </location>
</feature>
<gene>
    <name evidence="2" type="ORF">DF947_04030</name>
</gene>
<dbReference type="AlphaFoldDB" id="A0A317F3R5"/>
<comment type="caution">
    <text evidence="2">The sequence shown here is derived from an EMBL/GenBank/DDBJ whole genome shotgun (WGS) entry which is preliminary data.</text>
</comment>
<dbReference type="Proteomes" id="UP000245391">
    <property type="component" value="Unassembled WGS sequence"/>
</dbReference>
<name>A0A317F3R5_9SPHI</name>
<evidence type="ECO:0000313" key="3">
    <source>
        <dbReference type="Proteomes" id="UP000245391"/>
    </source>
</evidence>
<evidence type="ECO:0000256" key="1">
    <source>
        <dbReference type="SAM" id="MobiDB-lite"/>
    </source>
</evidence>
<dbReference type="RefSeq" id="WP_109928365.1">
    <property type="nucleotide sequence ID" value="NZ_QGNY01000001.1"/>
</dbReference>
<organism evidence="2 3">
    <name type="scientific">Pedobacter paludis</name>
    <dbReference type="NCBI Taxonomy" id="2203212"/>
    <lineage>
        <taxon>Bacteria</taxon>
        <taxon>Pseudomonadati</taxon>
        <taxon>Bacteroidota</taxon>
        <taxon>Sphingobacteriia</taxon>
        <taxon>Sphingobacteriales</taxon>
        <taxon>Sphingobacteriaceae</taxon>
        <taxon>Pedobacter</taxon>
    </lineage>
</organism>
<proteinExistence type="predicted"/>
<keyword evidence="3" id="KW-1185">Reference proteome</keyword>
<feature type="compositionally biased region" description="Basic and acidic residues" evidence="1">
    <location>
        <begin position="1"/>
        <end position="16"/>
    </location>
</feature>
<sequence length="65" mass="6868">MKTQNSKDTEKKEEANTKTSGTSKEKATFDQNGKGASDKYGKAGTTPNESGDEHGVGTTSKNSNK</sequence>
<dbReference type="OrthoDB" id="773300at2"/>
<protein>
    <submittedName>
        <fullName evidence="2">Uncharacterized protein</fullName>
    </submittedName>
</protein>
<reference evidence="3" key="1">
    <citation type="submission" date="2018-05" db="EMBL/GenBank/DDBJ databases">
        <title>Pedobacter paludis sp. nov., isolated from wetland soil.</title>
        <authorList>
            <person name="Zhang Y."/>
        </authorList>
    </citation>
    <scope>NUCLEOTIDE SEQUENCE [LARGE SCALE GENOMIC DNA]</scope>
    <source>
        <strain evidence="3">R-8</strain>
    </source>
</reference>
<dbReference type="EMBL" id="QGNY01000001">
    <property type="protein sequence ID" value="PWS33784.1"/>
    <property type="molecule type" value="Genomic_DNA"/>
</dbReference>